<evidence type="ECO:0000256" key="1">
    <source>
        <dbReference type="SAM" id="MobiDB-lite"/>
    </source>
</evidence>
<feature type="region of interest" description="Disordered" evidence="1">
    <location>
        <begin position="377"/>
        <end position="409"/>
    </location>
</feature>
<organism evidence="2 3">
    <name type="scientific">Winogradskya humida</name>
    <dbReference type="NCBI Taxonomy" id="113566"/>
    <lineage>
        <taxon>Bacteria</taxon>
        <taxon>Bacillati</taxon>
        <taxon>Actinomycetota</taxon>
        <taxon>Actinomycetes</taxon>
        <taxon>Micromonosporales</taxon>
        <taxon>Micromonosporaceae</taxon>
        <taxon>Winogradskya</taxon>
    </lineage>
</organism>
<evidence type="ECO:0000313" key="2">
    <source>
        <dbReference type="EMBL" id="GIE25861.1"/>
    </source>
</evidence>
<comment type="caution">
    <text evidence="2">The sequence shown here is derived from an EMBL/GenBank/DDBJ whole genome shotgun (WGS) entry which is preliminary data.</text>
</comment>
<dbReference type="EMBL" id="BOMN01000129">
    <property type="protein sequence ID" value="GIE25861.1"/>
    <property type="molecule type" value="Genomic_DNA"/>
</dbReference>
<gene>
    <name evidence="2" type="ORF">Ahu01nite_089630</name>
</gene>
<feature type="compositionally biased region" description="Basic residues" evidence="1">
    <location>
        <begin position="1"/>
        <end position="20"/>
    </location>
</feature>
<feature type="region of interest" description="Disordered" evidence="1">
    <location>
        <begin position="1"/>
        <end position="27"/>
    </location>
</feature>
<proteinExistence type="predicted"/>
<feature type="region of interest" description="Disordered" evidence="1">
    <location>
        <begin position="584"/>
        <end position="638"/>
    </location>
</feature>
<feature type="region of interest" description="Disordered" evidence="1">
    <location>
        <begin position="215"/>
        <end position="234"/>
    </location>
</feature>
<feature type="compositionally biased region" description="Basic residues" evidence="1">
    <location>
        <begin position="256"/>
        <end position="275"/>
    </location>
</feature>
<feature type="compositionally biased region" description="Basic residues" evidence="1">
    <location>
        <begin position="590"/>
        <end position="605"/>
    </location>
</feature>
<protein>
    <submittedName>
        <fullName evidence="2">Uncharacterized protein</fullName>
    </submittedName>
</protein>
<feature type="region of interest" description="Disordered" evidence="1">
    <location>
        <begin position="293"/>
        <end position="314"/>
    </location>
</feature>
<feature type="compositionally biased region" description="Basic and acidic residues" evidence="1">
    <location>
        <begin position="86"/>
        <end position="99"/>
    </location>
</feature>
<reference evidence="2 3" key="1">
    <citation type="submission" date="2021-01" db="EMBL/GenBank/DDBJ databases">
        <title>Whole genome shotgun sequence of Actinoplanes humidus NBRC 14915.</title>
        <authorList>
            <person name="Komaki H."/>
            <person name="Tamura T."/>
        </authorList>
    </citation>
    <scope>NUCLEOTIDE SEQUENCE [LARGE SCALE GENOMIC DNA]</scope>
    <source>
        <strain evidence="2 3">NBRC 14915</strain>
    </source>
</reference>
<accession>A0ABQ4A4T1</accession>
<feature type="region of interest" description="Disordered" evidence="1">
    <location>
        <begin position="62"/>
        <end position="104"/>
    </location>
</feature>
<dbReference type="Proteomes" id="UP000603200">
    <property type="component" value="Unassembled WGS sequence"/>
</dbReference>
<keyword evidence="3" id="KW-1185">Reference proteome</keyword>
<sequence>MPGQQRRHGVPIRHVTRREHHIGAQRGQFRTQLLRTLGGRTTPAHQHQAPDIAFRDQMPGDQATERARRTGDQNGARTEPGILHHRTLDPGQTRDNDHTRPHRQLRLTRCQGRRQRLRRYLVLVHVDQHEPVRVLRLRRTHQTPHRRLRQPRHLITGTHSNRTPGHDHQTRALLRQPGLHRGQRPVRHLVGRGRRIGTGWHRAGKDGEVGQRRLRARPADRGEVAAGQRDRHPVQAEQRVAGAVAGQLLLRDRAQHQRVHRRDRGARAVRHRQGHPVLARRRQAYPQQFRAGGVQAHTRPGERQPAGSAGIADQADGVQRRVEQGRVQAEALRPHTLGQRHFGVDLAVEPPGRPQALEHRSVPETGLGHVVVEAVQGDGLGTGGRPLRQRDTGGAGSRAEQSGGMPGPRAAVVTRAGVEADLPAARSVRGADRHLHERRAVCGQDQRRLQGQFLHDVAADLVTRADRQLGERRPGQQDRAEHGVVGEPRVAAYREPSGQQCPVRAAEDDGRAQQGVFGRAEPGRRDIPHRGQHGRPVTLALERIGRQFHPAAAVAAEERLPVHAYATDMQLPRSSDNSEFLRSVSTQHGHEHRVRQRLLTQRRQHATGPDLNEDVSTRGNHRVSEPDRLAHMPHPVVG</sequence>
<feature type="region of interest" description="Disordered" evidence="1">
    <location>
        <begin position="254"/>
        <end position="275"/>
    </location>
</feature>
<evidence type="ECO:0000313" key="3">
    <source>
        <dbReference type="Proteomes" id="UP000603200"/>
    </source>
</evidence>
<name>A0ABQ4A4T1_9ACTN</name>